<dbReference type="PANTHER" id="PTHR31677:SF254">
    <property type="entry name" value="AP2_ERF DOMAIN-CONTAINING PROTEIN"/>
    <property type="match status" value="1"/>
</dbReference>
<evidence type="ECO:0000256" key="5">
    <source>
        <dbReference type="ARBA" id="ARBA00023242"/>
    </source>
</evidence>
<feature type="compositionally biased region" description="Polar residues" evidence="6">
    <location>
        <begin position="346"/>
        <end position="368"/>
    </location>
</feature>
<dbReference type="SUPFAM" id="SSF54171">
    <property type="entry name" value="DNA-binding domain"/>
    <property type="match status" value="1"/>
</dbReference>
<name>A0A8T0H1E3_CERPU</name>
<dbReference type="GO" id="GO:0003700">
    <property type="term" value="F:DNA-binding transcription factor activity"/>
    <property type="evidence" value="ECO:0007669"/>
    <property type="project" value="InterPro"/>
</dbReference>
<dbReference type="Proteomes" id="UP000822688">
    <property type="component" value="Chromosome 8"/>
</dbReference>
<feature type="domain" description="AP2/ERF" evidence="7">
    <location>
        <begin position="24"/>
        <end position="81"/>
    </location>
</feature>
<evidence type="ECO:0000256" key="4">
    <source>
        <dbReference type="ARBA" id="ARBA00023163"/>
    </source>
</evidence>
<dbReference type="GO" id="GO:0003677">
    <property type="term" value="F:DNA binding"/>
    <property type="evidence" value="ECO:0007669"/>
    <property type="project" value="UniProtKB-KW"/>
</dbReference>
<comment type="caution">
    <text evidence="8">The sequence shown here is derived from an EMBL/GenBank/DDBJ whole genome shotgun (WGS) entry which is preliminary data.</text>
</comment>
<organism evidence="8 9">
    <name type="scientific">Ceratodon purpureus</name>
    <name type="common">Fire moss</name>
    <name type="synonym">Dicranum purpureum</name>
    <dbReference type="NCBI Taxonomy" id="3225"/>
    <lineage>
        <taxon>Eukaryota</taxon>
        <taxon>Viridiplantae</taxon>
        <taxon>Streptophyta</taxon>
        <taxon>Embryophyta</taxon>
        <taxon>Bryophyta</taxon>
        <taxon>Bryophytina</taxon>
        <taxon>Bryopsida</taxon>
        <taxon>Dicranidae</taxon>
        <taxon>Pseudoditrichales</taxon>
        <taxon>Ditrichaceae</taxon>
        <taxon>Ceratodon</taxon>
    </lineage>
</organism>
<keyword evidence="9" id="KW-1185">Reference proteome</keyword>
<comment type="subcellular location">
    <subcellularLocation>
        <location evidence="1">Nucleus</location>
    </subcellularLocation>
</comment>
<dbReference type="CDD" id="cd00018">
    <property type="entry name" value="AP2"/>
    <property type="match status" value="1"/>
</dbReference>
<evidence type="ECO:0000256" key="6">
    <source>
        <dbReference type="SAM" id="MobiDB-lite"/>
    </source>
</evidence>
<dbReference type="InterPro" id="IPR036955">
    <property type="entry name" value="AP2/ERF_dom_sf"/>
</dbReference>
<protein>
    <recommendedName>
        <fullName evidence="7">AP2/ERF domain-containing protein</fullName>
    </recommendedName>
</protein>
<dbReference type="Gene3D" id="3.30.730.10">
    <property type="entry name" value="AP2/ERF domain"/>
    <property type="match status" value="1"/>
</dbReference>
<dbReference type="InterPro" id="IPR016177">
    <property type="entry name" value="DNA-bd_dom_sf"/>
</dbReference>
<keyword evidence="5" id="KW-0539">Nucleus</keyword>
<feature type="region of interest" description="Disordered" evidence="6">
    <location>
        <begin position="346"/>
        <end position="373"/>
    </location>
</feature>
<dbReference type="GO" id="GO:0005634">
    <property type="term" value="C:nucleus"/>
    <property type="evidence" value="ECO:0007669"/>
    <property type="project" value="UniProtKB-SubCell"/>
</dbReference>
<dbReference type="PROSITE" id="PS51032">
    <property type="entry name" value="AP2_ERF"/>
    <property type="match status" value="1"/>
</dbReference>
<dbReference type="FunFam" id="3.30.730.10:FF:000001">
    <property type="entry name" value="Ethylene-responsive transcription factor 2"/>
    <property type="match status" value="1"/>
</dbReference>
<dbReference type="EMBL" id="CM026429">
    <property type="protein sequence ID" value="KAG0563878.1"/>
    <property type="molecule type" value="Genomic_DNA"/>
</dbReference>
<evidence type="ECO:0000256" key="3">
    <source>
        <dbReference type="ARBA" id="ARBA00023125"/>
    </source>
</evidence>
<keyword evidence="3" id="KW-0238">DNA-binding</keyword>
<dbReference type="PRINTS" id="PR00367">
    <property type="entry name" value="ETHRSPELEMNT"/>
</dbReference>
<dbReference type="SMART" id="SM00380">
    <property type="entry name" value="AP2"/>
    <property type="match status" value="1"/>
</dbReference>
<evidence type="ECO:0000313" key="8">
    <source>
        <dbReference type="EMBL" id="KAG0563878.1"/>
    </source>
</evidence>
<proteinExistence type="predicted"/>
<evidence type="ECO:0000259" key="7">
    <source>
        <dbReference type="PROSITE" id="PS51032"/>
    </source>
</evidence>
<keyword evidence="4" id="KW-0804">Transcription</keyword>
<reference evidence="8" key="1">
    <citation type="submission" date="2020-06" db="EMBL/GenBank/DDBJ databases">
        <title>WGS assembly of Ceratodon purpureus strain R40.</title>
        <authorList>
            <person name="Carey S.B."/>
            <person name="Jenkins J."/>
            <person name="Shu S."/>
            <person name="Lovell J.T."/>
            <person name="Sreedasyam A."/>
            <person name="Maumus F."/>
            <person name="Tiley G.P."/>
            <person name="Fernandez-Pozo N."/>
            <person name="Barry K."/>
            <person name="Chen C."/>
            <person name="Wang M."/>
            <person name="Lipzen A."/>
            <person name="Daum C."/>
            <person name="Saski C.A."/>
            <person name="Payton A.C."/>
            <person name="Mcbreen J.C."/>
            <person name="Conrad R.E."/>
            <person name="Kollar L.M."/>
            <person name="Olsson S."/>
            <person name="Huttunen S."/>
            <person name="Landis J.B."/>
            <person name="Wickett N.J."/>
            <person name="Johnson M.G."/>
            <person name="Rensing S.A."/>
            <person name="Grimwood J."/>
            <person name="Schmutz J."/>
            <person name="Mcdaniel S.F."/>
        </authorList>
    </citation>
    <scope>NUCLEOTIDE SEQUENCE</scope>
    <source>
        <strain evidence="8">R40</strain>
    </source>
</reference>
<feature type="region of interest" description="Disordered" evidence="6">
    <location>
        <begin position="1"/>
        <end position="26"/>
    </location>
</feature>
<dbReference type="AlphaFoldDB" id="A0A8T0H1E3"/>
<dbReference type="Pfam" id="PF00847">
    <property type="entry name" value="AP2"/>
    <property type="match status" value="1"/>
</dbReference>
<keyword evidence="2" id="KW-0805">Transcription regulation</keyword>
<accession>A0A8T0H1E3</accession>
<gene>
    <name evidence="8" type="ORF">KC19_8G066600</name>
</gene>
<evidence type="ECO:0000256" key="1">
    <source>
        <dbReference type="ARBA" id="ARBA00004123"/>
    </source>
</evidence>
<sequence length="605" mass="66087">MGARAMERKGEGVKKAAKKPQEGKYRGVRRRPWGRYAAEIRDPHTRERRWLGTFDTAEQAAVAYDLAARSMRGLKARTNFVYPSHQTCLLSAALAASRAAENTNGEAGFFGTPSKQGRKNLDWSAALLFGASAAKGGLSMSESLINGRNFMLGPVIDSMMDPSSEPYRDMYESVERLASAISDPKPRQSENEEFLKISGRKEMKVKREQWVVRDVQESMRCHTAVGNSSSASHEDLCGRVTVAISSPAEVTCISENAVNSFHQVTVSNESTLTTSNGSQLRGGAPTSKFYEDEVGTLAQVVSKYLPVDNGVLRTVTSNDAVDMTDVCDSHVDSSQCFLSTQVPYSEDSSTSTVSPAHDTATSPDSTIARSPPRFLPSLVENSLDPGSAIEMISFPSSTTFNQNPDNLQSILPLSVLPLSILPLSISSSLQQRGDWLNCSSSSSSQPEQKNIVTVSMAQNSWTSCEPHQAASESWSNLCELPAAWQYYTDPGLVANEMEHELVDVKRELDTHDSCEGSVAWHQNFQDEGCDACFFSDDWRFPAQCTDSGSVSSVSDANSDVEYLCTDVHPSLSHPLYGDDTSHQLIFPVADHIMDEPMGYDILVGM</sequence>
<evidence type="ECO:0000313" key="9">
    <source>
        <dbReference type="Proteomes" id="UP000822688"/>
    </source>
</evidence>
<evidence type="ECO:0000256" key="2">
    <source>
        <dbReference type="ARBA" id="ARBA00023015"/>
    </source>
</evidence>
<dbReference type="PANTHER" id="PTHR31677">
    <property type="entry name" value="AP2 DOMAIN CLASS TRANSCRIPTION FACTOR"/>
    <property type="match status" value="1"/>
</dbReference>
<feature type="compositionally biased region" description="Basic and acidic residues" evidence="6">
    <location>
        <begin position="1"/>
        <end position="25"/>
    </location>
</feature>
<dbReference type="InterPro" id="IPR001471">
    <property type="entry name" value="AP2/ERF_dom"/>
</dbReference>